<evidence type="ECO:0000313" key="3">
    <source>
        <dbReference type="Proteomes" id="UP000198412"/>
    </source>
</evidence>
<dbReference type="RefSeq" id="WP_089376574.1">
    <property type="nucleotide sequence ID" value="NZ_FZNX01000001.1"/>
</dbReference>
<organism evidence="2 3">
    <name type="scientific">Lutibacter flavus</name>
    <dbReference type="NCBI Taxonomy" id="691689"/>
    <lineage>
        <taxon>Bacteria</taxon>
        <taxon>Pseudomonadati</taxon>
        <taxon>Bacteroidota</taxon>
        <taxon>Flavobacteriia</taxon>
        <taxon>Flavobacteriales</taxon>
        <taxon>Flavobacteriaceae</taxon>
        <taxon>Lutibacter</taxon>
    </lineage>
</organism>
<name>A0A238VCQ8_9FLAO</name>
<feature type="coiled-coil region" evidence="1">
    <location>
        <begin position="153"/>
        <end position="180"/>
    </location>
</feature>
<dbReference type="OrthoDB" id="8556612at2"/>
<keyword evidence="1" id="KW-0175">Coiled coil</keyword>
<accession>A0A238VCQ8</accession>
<dbReference type="Gene3D" id="1.20.1170.10">
    <property type="match status" value="1"/>
</dbReference>
<proteinExistence type="predicted"/>
<dbReference type="AlphaFoldDB" id="A0A238VCQ8"/>
<protein>
    <submittedName>
        <fullName evidence="2">Haemolytic enterotoxin (HBL)</fullName>
    </submittedName>
</protein>
<dbReference type="InterPro" id="IPR008414">
    <property type="entry name" value="HBL"/>
</dbReference>
<dbReference type="Proteomes" id="UP000198412">
    <property type="component" value="Unassembled WGS sequence"/>
</dbReference>
<dbReference type="SUPFAM" id="SSF58100">
    <property type="entry name" value="Bacterial hemolysins"/>
    <property type="match status" value="1"/>
</dbReference>
<sequence>MFAPDINTTKNQLTTLFNEIRGVSAYSIGVQDTLIGTLPEEPNWIPAVRSEMKLLSKAGSNWILNYPNSWADILTSFANYGTDFAAFSEEIKKNIHNLSKNQIISLLSALSDELGNCASNTKKSLDALIGFENQFTSVFPALNASINSGWEELSEEEAEMVAIAEALTHLQDEIASLQSKIDSSSISGGKTFVQTNVKIAYSILTAAGEVAVPYLTIVTLAYTIGKTFYDIISDTDKINEDLIKIGNLQMKASEEAQAAAATKSIIQYLYNIEIQFLSLKKHGTGLMVMWKDEKSKIDEAINAINAGADPASFLDILTMSIANKNWGDLLKYTQQILNIQREYGPVVNLKTN</sequence>
<gene>
    <name evidence="2" type="ORF">SAMN04488111_0202</name>
</gene>
<keyword evidence="3" id="KW-1185">Reference proteome</keyword>
<dbReference type="GO" id="GO:0016020">
    <property type="term" value="C:membrane"/>
    <property type="evidence" value="ECO:0007669"/>
    <property type="project" value="InterPro"/>
</dbReference>
<dbReference type="EMBL" id="FZNX01000001">
    <property type="protein sequence ID" value="SNR31473.1"/>
    <property type="molecule type" value="Genomic_DNA"/>
</dbReference>
<reference evidence="3" key="1">
    <citation type="submission" date="2017-06" db="EMBL/GenBank/DDBJ databases">
        <authorList>
            <person name="Varghese N."/>
            <person name="Submissions S."/>
        </authorList>
    </citation>
    <scope>NUCLEOTIDE SEQUENCE [LARGE SCALE GENOMIC DNA]</scope>
    <source>
        <strain evidence="3">DSM 27993</strain>
    </source>
</reference>
<evidence type="ECO:0000313" key="2">
    <source>
        <dbReference type="EMBL" id="SNR31473.1"/>
    </source>
</evidence>
<dbReference type="Pfam" id="PF05791">
    <property type="entry name" value="Bacillus_HBL"/>
    <property type="match status" value="1"/>
</dbReference>
<evidence type="ECO:0000256" key="1">
    <source>
        <dbReference type="SAM" id="Coils"/>
    </source>
</evidence>